<feature type="domain" description="Endonuclease/exonuclease/phosphatase" evidence="1">
    <location>
        <begin position="4"/>
        <end position="177"/>
    </location>
</feature>
<evidence type="ECO:0000259" key="1">
    <source>
        <dbReference type="Pfam" id="PF03372"/>
    </source>
</evidence>
<protein>
    <recommendedName>
        <fullName evidence="1">Endonuclease/exonuclease/phosphatase domain-containing protein</fullName>
    </recommendedName>
</protein>
<dbReference type="GeneID" id="110803502"/>
<name>A0ABM3R7P0_SPIOL</name>
<dbReference type="InterPro" id="IPR005135">
    <property type="entry name" value="Endo/exonuclease/phosphatase"/>
</dbReference>
<evidence type="ECO:0000313" key="2">
    <source>
        <dbReference type="Proteomes" id="UP000813463"/>
    </source>
</evidence>
<reference evidence="3" key="2">
    <citation type="submission" date="2025-08" db="UniProtKB">
        <authorList>
            <consortium name="RefSeq"/>
        </authorList>
    </citation>
    <scope>IDENTIFICATION</scope>
    <source>
        <tissue evidence="3">Leaf</tissue>
    </source>
</reference>
<dbReference type="InterPro" id="IPR036691">
    <property type="entry name" value="Endo/exonu/phosph_ase_sf"/>
</dbReference>
<dbReference type="Proteomes" id="UP000813463">
    <property type="component" value="Chromosome 2"/>
</dbReference>
<keyword evidence="2" id="KW-1185">Reference proteome</keyword>
<evidence type="ECO:0000313" key="3">
    <source>
        <dbReference type="RefSeq" id="XP_056691623.1"/>
    </source>
</evidence>
<dbReference type="PANTHER" id="PTHR33710">
    <property type="entry name" value="BNAC02G09200D PROTEIN"/>
    <property type="match status" value="1"/>
</dbReference>
<dbReference type="Pfam" id="PF03372">
    <property type="entry name" value="Exo_endo_phos"/>
    <property type="match status" value="1"/>
</dbReference>
<dbReference type="RefSeq" id="XP_056691623.1">
    <property type="nucleotide sequence ID" value="XM_056835645.1"/>
</dbReference>
<gene>
    <name evidence="3" type="primary">LOC110803502</name>
</gene>
<accession>A0ABM3R7P0</accession>
<proteinExistence type="predicted"/>
<dbReference type="PANTHER" id="PTHR33710:SF80">
    <property type="entry name" value="ENDONUCLEASE_EXONUCLEASE_PHOSPHATASE"/>
    <property type="match status" value="1"/>
</dbReference>
<dbReference type="Gene3D" id="3.60.10.10">
    <property type="entry name" value="Endonuclease/exonuclease/phosphatase"/>
    <property type="match status" value="1"/>
</dbReference>
<sequence>MIICSWNVRGLIDPNKTRELKSFLSVNKVDVIAILETRVRENNNSKIQQKLGGGWNWHCNSSCNPRGRIWLVHGELVDSKGVSMCLITFVYGLHTVETRKALWSALSGIADMVPSSPWLVLGDFNAVLASHDRTNGTSGLGDSRVPSRIDIALENGCWMLKYGHLAVDYLNPSISDHSPLLLKFGDDHREGGRPFKFFNFLLKTLHKEEFAGISMRIQKAQQELEEVQSQLGTDPTNFLLQVDEKVYTEKLRKWLSVEESALKQKSRIQWLADGDSNSKFFYASVKQRRNVNRISLLYTDQGHKIVDPGEITLKIQKFYVTLLGTSATHLSKPDLPTLRSGSRLSRDATLSLCVPVTNAEIDMALKSIDDNKAPGLDGFNVVFFKKACVGEYS</sequence>
<dbReference type="SUPFAM" id="SSF56219">
    <property type="entry name" value="DNase I-like"/>
    <property type="match status" value="1"/>
</dbReference>
<reference evidence="2" key="1">
    <citation type="journal article" date="2021" name="Nat. Commun.">
        <title>Genomic analyses provide insights into spinach domestication and the genetic basis of agronomic traits.</title>
        <authorList>
            <person name="Cai X."/>
            <person name="Sun X."/>
            <person name="Xu C."/>
            <person name="Sun H."/>
            <person name="Wang X."/>
            <person name="Ge C."/>
            <person name="Zhang Z."/>
            <person name="Wang Q."/>
            <person name="Fei Z."/>
            <person name="Jiao C."/>
            <person name="Wang Q."/>
        </authorList>
    </citation>
    <scope>NUCLEOTIDE SEQUENCE [LARGE SCALE GENOMIC DNA]</scope>
    <source>
        <strain evidence="2">cv. Varoflay</strain>
    </source>
</reference>
<organism evidence="2 3">
    <name type="scientific">Spinacia oleracea</name>
    <name type="common">Spinach</name>
    <dbReference type="NCBI Taxonomy" id="3562"/>
    <lineage>
        <taxon>Eukaryota</taxon>
        <taxon>Viridiplantae</taxon>
        <taxon>Streptophyta</taxon>
        <taxon>Embryophyta</taxon>
        <taxon>Tracheophyta</taxon>
        <taxon>Spermatophyta</taxon>
        <taxon>Magnoliopsida</taxon>
        <taxon>eudicotyledons</taxon>
        <taxon>Gunneridae</taxon>
        <taxon>Pentapetalae</taxon>
        <taxon>Caryophyllales</taxon>
        <taxon>Chenopodiaceae</taxon>
        <taxon>Chenopodioideae</taxon>
        <taxon>Anserineae</taxon>
        <taxon>Spinacia</taxon>
    </lineage>
</organism>